<evidence type="ECO:0000313" key="3">
    <source>
        <dbReference type="EMBL" id="KAF4137056.1"/>
    </source>
</evidence>
<dbReference type="EMBL" id="JAACNO010001873">
    <property type="protein sequence ID" value="KAF4137056.1"/>
    <property type="molecule type" value="Genomic_DNA"/>
</dbReference>
<comment type="caution">
    <text evidence="3">The sequence shown here is derived from an EMBL/GenBank/DDBJ whole genome shotgun (WGS) entry which is preliminary data.</text>
</comment>
<dbReference type="GO" id="GO:0032982">
    <property type="term" value="C:myosin filament"/>
    <property type="evidence" value="ECO:0007669"/>
    <property type="project" value="TreeGrafter"/>
</dbReference>
<name>A0A8S9U881_PHYIN</name>
<feature type="coiled-coil region" evidence="1">
    <location>
        <begin position="99"/>
        <end position="170"/>
    </location>
</feature>
<evidence type="ECO:0000313" key="4">
    <source>
        <dbReference type="Proteomes" id="UP000704712"/>
    </source>
</evidence>
<feature type="compositionally biased region" description="Polar residues" evidence="2">
    <location>
        <begin position="370"/>
        <end position="388"/>
    </location>
</feature>
<dbReference type="PANTHER" id="PTHR45615:SF36">
    <property type="entry name" value="MYOSIN HEAVY CHAIN-LIKE, ISOFORM B-RELATED"/>
    <property type="match status" value="1"/>
</dbReference>
<dbReference type="GO" id="GO:0016460">
    <property type="term" value="C:myosin II complex"/>
    <property type="evidence" value="ECO:0007669"/>
    <property type="project" value="TreeGrafter"/>
</dbReference>
<evidence type="ECO:0000256" key="2">
    <source>
        <dbReference type="SAM" id="MobiDB-lite"/>
    </source>
</evidence>
<gene>
    <name evidence="3" type="ORF">GN958_ATG13753</name>
</gene>
<accession>A0A8S9U881</accession>
<evidence type="ECO:0000256" key="1">
    <source>
        <dbReference type="SAM" id="Coils"/>
    </source>
</evidence>
<organism evidence="3 4">
    <name type="scientific">Phytophthora infestans</name>
    <name type="common">Potato late blight agent</name>
    <name type="synonym">Botrytis infestans</name>
    <dbReference type="NCBI Taxonomy" id="4787"/>
    <lineage>
        <taxon>Eukaryota</taxon>
        <taxon>Sar</taxon>
        <taxon>Stramenopiles</taxon>
        <taxon>Oomycota</taxon>
        <taxon>Peronosporomycetes</taxon>
        <taxon>Peronosporales</taxon>
        <taxon>Peronosporaceae</taxon>
        <taxon>Phytophthora</taxon>
    </lineage>
</organism>
<feature type="compositionally biased region" description="Low complexity" evidence="2">
    <location>
        <begin position="675"/>
        <end position="685"/>
    </location>
</feature>
<dbReference type="PANTHER" id="PTHR45615">
    <property type="entry name" value="MYOSIN HEAVY CHAIN, NON-MUSCLE"/>
    <property type="match status" value="1"/>
</dbReference>
<feature type="compositionally biased region" description="Basic residues" evidence="2">
    <location>
        <begin position="354"/>
        <end position="367"/>
    </location>
</feature>
<feature type="compositionally biased region" description="Low complexity" evidence="2">
    <location>
        <begin position="317"/>
        <end position="331"/>
    </location>
</feature>
<feature type="region of interest" description="Disordered" evidence="2">
    <location>
        <begin position="1"/>
        <end position="31"/>
    </location>
</feature>
<reference evidence="3" key="1">
    <citation type="submission" date="2020-03" db="EMBL/GenBank/DDBJ databases">
        <title>Hybrid Assembly of Korean Phytophthora infestans isolates.</title>
        <authorList>
            <person name="Prokchorchik M."/>
            <person name="Lee Y."/>
            <person name="Seo J."/>
            <person name="Cho J.-H."/>
            <person name="Park Y.-E."/>
            <person name="Jang D.-C."/>
            <person name="Im J.-S."/>
            <person name="Choi J.-G."/>
            <person name="Park H.-J."/>
            <person name="Lee G.-B."/>
            <person name="Lee Y.-G."/>
            <person name="Hong S.-Y."/>
            <person name="Cho K."/>
            <person name="Sohn K.H."/>
        </authorList>
    </citation>
    <scope>NUCLEOTIDE SEQUENCE</scope>
    <source>
        <strain evidence="3">KR_2_A2</strain>
    </source>
</reference>
<sequence length="949" mass="99657">MSPAKRTGQSSGKVPSTTPPASPSSMSPTDLRVLAQALSDQVQALTAELQTAQDAQDQAASLHTTQLPTLRAQIHDQAMEIQGWEHRAASRSQDLRLLLADQAVEIRDLTGRLDRASRQRDMALAGSEIHQLQSRIHDLERDLEDSQTARAAADVSLDRLRDELRLTQEEVVTNDYVGSAHDGSALGSAHTKESLERASAGRDYALEEFVRMTRLRDEIQAKLADSELQRDKAATEWADAERTQTELESKLRRMSDKLKKADATTAKLQDQLSAAQTQRQQLILERDRGLSERDLARRRLALVTAAVSDPLPPLSGPSQAASVSAPLPSVSGADSSTAKRPRSTSPAPSTGSSRPHKQARASPKAKPKTNPVSKSAPQAGSTSVSKAGSTPAPKTSISPSKSGAGSKSGSTARSKSTSASKTGSTTTSKSGSGPKTGSTTSKTGSVAPSKTGSAVSKSGSTAKTGSTAVSKSGSAPKTGSTAGPSVTTPIVPQSASTNPPPARTGPGKGKAKRVIPPGCGLGSSEDDEDEESDWSDGSGPPDRSSSKRTPSAGPYPFTLSAEDADDDDDDDESPEDSEEARTAEEALEEDTRRALSQSRSEARRRSLSTPPPQVAGTAGSGGDTAGSAIQVDSDGGLLGSGGGGSPGGGSSGSGGGGSPHGGGSPGSPHGGGSPGSPHGDGSPGSPHGGGSPESVLIPAPPNSSLPGMLPVAPFGPDAAFIPGRRAPVAFAARDIEPWSAKKLNRVAVISMKVTVLFPELPFRAEWIFPRTADAIPRAGYVDSLITRPLVEELTSAAPWDTLVTTPVDPVSFRGDVRGRLGVFVRAFRDFASKHRVAIWEGTHRFPISRNQLQGSTWLSNFNKQRGNRRSHAGRAWKRVLVILVLAIQDANLEDPNLHRPEPTSLLEALREIDEAEPWRIQFRGDLSQHPGRQIQRLVSKFFNVQPKTT</sequence>
<dbReference type="GO" id="GO:0051015">
    <property type="term" value="F:actin filament binding"/>
    <property type="evidence" value="ECO:0007669"/>
    <property type="project" value="TreeGrafter"/>
</dbReference>
<keyword evidence="1" id="KW-0175">Coiled coil</keyword>
<feature type="compositionally biased region" description="Acidic residues" evidence="2">
    <location>
        <begin position="524"/>
        <end position="534"/>
    </location>
</feature>
<feature type="coiled-coil region" evidence="1">
    <location>
        <begin position="216"/>
        <end position="285"/>
    </location>
</feature>
<feature type="compositionally biased region" description="Polar residues" evidence="2">
    <location>
        <begin position="473"/>
        <end position="497"/>
    </location>
</feature>
<feature type="compositionally biased region" description="Basic and acidic residues" evidence="2">
    <location>
        <begin position="579"/>
        <end position="593"/>
    </location>
</feature>
<dbReference type="GO" id="GO:0031032">
    <property type="term" value="P:actomyosin structure organization"/>
    <property type="evidence" value="ECO:0007669"/>
    <property type="project" value="TreeGrafter"/>
</dbReference>
<feature type="compositionally biased region" description="Low complexity" evidence="2">
    <location>
        <begin position="455"/>
        <end position="472"/>
    </location>
</feature>
<feature type="compositionally biased region" description="Polar residues" evidence="2">
    <location>
        <begin position="332"/>
        <end position="353"/>
    </location>
</feature>
<dbReference type="AlphaFoldDB" id="A0A8S9U881"/>
<feature type="compositionally biased region" description="Acidic residues" evidence="2">
    <location>
        <begin position="562"/>
        <end position="578"/>
    </location>
</feature>
<feature type="compositionally biased region" description="Low complexity" evidence="2">
    <location>
        <begin position="395"/>
        <end position="445"/>
    </location>
</feature>
<protein>
    <submittedName>
        <fullName evidence="3">Uncharacterized protein</fullName>
    </submittedName>
</protein>
<dbReference type="Proteomes" id="UP000704712">
    <property type="component" value="Unassembled WGS sequence"/>
</dbReference>
<feature type="compositionally biased region" description="Gly residues" evidence="2">
    <location>
        <begin position="636"/>
        <end position="674"/>
    </location>
</feature>
<feature type="region of interest" description="Disordered" evidence="2">
    <location>
        <begin position="308"/>
        <end position="702"/>
    </location>
</feature>
<dbReference type="GO" id="GO:0005737">
    <property type="term" value="C:cytoplasm"/>
    <property type="evidence" value="ECO:0007669"/>
    <property type="project" value="TreeGrafter"/>
</dbReference>
<proteinExistence type="predicted"/>